<dbReference type="InterPro" id="IPR001796">
    <property type="entry name" value="DHFR_dom"/>
</dbReference>
<evidence type="ECO:0000259" key="10">
    <source>
        <dbReference type="PROSITE" id="PS51330"/>
    </source>
</evidence>
<dbReference type="GO" id="GO:0046655">
    <property type="term" value="P:folic acid metabolic process"/>
    <property type="evidence" value="ECO:0007669"/>
    <property type="project" value="TreeGrafter"/>
</dbReference>
<dbReference type="AlphaFoldDB" id="A0A2A5X0R9"/>
<evidence type="ECO:0000256" key="3">
    <source>
        <dbReference type="ARBA" id="ARBA00012856"/>
    </source>
</evidence>
<dbReference type="Proteomes" id="UP000219327">
    <property type="component" value="Unassembled WGS sequence"/>
</dbReference>
<protein>
    <recommendedName>
        <fullName evidence="3 8">Dihydrofolate reductase</fullName>
        <ecNumber evidence="3 8">1.5.1.3</ecNumber>
    </recommendedName>
</protein>
<comment type="catalytic activity">
    <reaction evidence="8">
        <text>(6S)-5,6,7,8-tetrahydrofolate + NADP(+) = 7,8-dihydrofolate + NADPH + H(+)</text>
        <dbReference type="Rhea" id="RHEA:15009"/>
        <dbReference type="ChEBI" id="CHEBI:15378"/>
        <dbReference type="ChEBI" id="CHEBI:57451"/>
        <dbReference type="ChEBI" id="CHEBI:57453"/>
        <dbReference type="ChEBI" id="CHEBI:57783"/>
        <dbReference type="ChEBI" id="CHEBI:58349"/>
        <dbReference type="EC" id="1.5.1.3"/>
    </reaction>
</comment>
<dbReference type="PROSITE" id="PS51330">
    <property type="entry name" value="DHFR_2"/>
    <property type="match status" value="1"/>
</dbReference>
<dbReference type="GO" id="GO:0004146">
    <property type="term" value="F:dihydrofolate reductase activity"/>
    <property type="evidence" value="ECO:0007669"/>
    <property type="project" value="UniProtKB-EC"/>
</dbReference>
<dbReference type="PANTHER" id="PTHR48069:SF3">
    <property type="entry name" value="DIHYDROFOLATE REDUCTASE"/>
    <property type="match status" value="1"/>
</dbReference>
<dbReference type="SUPFAM" id="SSF53597">
    <property type="entry name" value="Dihydrofolate reductase-like"/>
    <property type="match status" value="1"/>
</dbReference>
<evidence type="ECO:0000256" key="5">
    <source>
        <dbReference type="ARBA" id="ARBA00022857"/>
    </source>
</evidence>
<keyword evidence="5 8" id="KW-0521">NADP</keyword>
<dbReference type="GO" id="GO:0050661">
    <property type="term" value="F:NADP binding"/>
    <property type="evidence" value="ECO:0007669"/>
    <property type="project" value="InterPro"/>
</dbReference>
<dbReference type="InterPro" id="IPR012259">
    <property type="entry name" value="DHFR"/>
</dbReference>
<proteinExistence type="inferred from homology"/>
<dbReference type="UniPathway" id="UPA00077">
    <property type="reaction ID" value="UER00158"/>
</dbReference>
<evidence type="ECO:0000313" key="11">
    <source>
        <dbReference type="EMBL" id="PDH41906.1"/>
    </source>
</evidence>
<dbReference type="GO" id="GO:0046452">
    <property type="term" value="P:dihydrofolate metabolic process"/>
    <property type="evidence" value="ECO:0007669"/>
    <property type="project" value="TreeGrafter"/>
</dbReference>
<comment type="function">
    <text evidence="7 8">Key enzyme in folate metabolism. Catalyzes an essential reaction for de novo glycine and purine synthesis, and for DNA precursor synthesis.</text>
</comment>
<reference evidence="11 12" key="1">
    <citation type="submission" date="2017-08" db="EMBL/GenBank/DDBJ databases">
        <title>Fine stratification of microbial communities through a metagenomic profile of the photic zone.</title>
        <authorList>
            <person name="Haro-Moreno J.M."/>
            <person name="Lopez-Perez M."/>
            <person name="De La Torre J."/>
            <person name="Picazo A."/>
            <person name="Camacho A."/>
            <person name="Rodriguez-Valera F."/>
        </authorList>
    </citation>
    <scope>NUCLEOTIDE SEQUENCE [LARGE SCALE GENOMIC DNA]</scope>
    <source>
        <strain evidence="11">MED-G24</strain>
    </source>
</reference>
<name>A0A2A5X0R9_9GAMM</name>
<keyword evidence="6 8" id="KW-0560">Oxidoreductase</keyword>
<dbReference type="Pfam" id="PF00186">
    <property type="entry name" value="DHFR_1"/>
    <property type="match status" value="1"/>
</dbReference>
<dbReference type="Gene3D" id="3.40.430.10">
    <property type="entry name" value="Dihydrofolate Reductase, subunit A"/>
    <property type="match status" value="1"/>
</dbReference>
<dbReference type="CDD" id="cd00209">
    <property type="entry name" value="DHFR"/>
    <property type="match status" value="1"/>
</dbReference>
<evidence type="ECO:0000256" key="7">
    <source>
        <dbReference type="ARBA" id="ARBA00025067"/>
    </source>
</evidence>
<comment type="similarity">
    <text evidence="2 8 9">Belongs to the dihydrofolate reductase family.</text>
</comment>
<comment type="pathway">
    <text evidence="1 8">Cofactor biosynthesis; tetrahydrofolate biosynthesis; 5,6,7,8-tetrahydrofolate from 7,8-dihydrofolate: step 1/1.</text>
</comment>
<dbReference type="EMBL" id="NTKD01000002">
    <property type="protein sequence ID" value="PDH41906.1"/>
    <property type="molecule type" value="Genomic_DNA"/>
</dbReference>
<feature type="domain" description="DHFR" evidence="10">
    <location>
        <begin position="22"/>
        <end position="176"/>
    </location>
</feature>
<gene>
    <name evidence="11" type="ORF">CNE99_00810</name>
</gene>
<dbReference type="InterPro" id="IPR017925">
    <property type="entry name" value="DHFR_CS"/>
</dbReference>
<evidence type="ECO:0000313" key="12">
    <source>
        <dbReference type="Proteomes" id="UP000219327"/>
    </source>
</evidence>
<keyword evidence="4 8" id="KW-0554">One-carbon metabolism</keyword>
<comment type="caution">
    <text evidence="11">The sequence shown here is derived from an EMBL/GenBank/DDBJ whole genome shotgun (WGS) entry which is preliminary data.</text>
</comment>
<evidence type="ECO:0000256" key="1">
    <source>
        <dbReference type="ARBA" id="ARBA00004903"/>
    </source>
</evidence>
<evidence type="ECO:0000256" key="9">
    <source>
        <dbReference type="RuleBase" id="RU004474"/>
    </source>
</evidence>
<dbReference type="PANTHER" id="PTHR48069">
    <property type="entry name" value="DIHYDROFOLATE REDUCTASE"/>
    <property type="match status" value="1"/>
</dbReference>
<evidence type="ECO:0000256" key="8">
    <source>
        <dbReference type="PIRNR" id="PIRNR000194"/>
    </source>
</evidence>
<accession>A0A2A5X0R9</accession>
<organism evidence="11 12">
    <name type="scientific">OM182 bacterium MED-G24</name>
    <dbReference type="NCBI Taxonomy" id="1986255"/>
    <lineage>
        <taxon>Bacteria</taxon>
        <taxon>Pseudomonadati</taxon>
        <taxon>Pseudomonadota</taxon>
        <taxon>Gammaproteobacteria</taxon>
        <taxon>OMG group</taxon>
        <taxon>OM182 clade</taxon>
    </lineage>
</organism>
<dbReference type="PROSITE" id="PS00075">
    <property type="entry name" value="DHFR_1"/>
    <property type="match status" value="1"/>
</dbReference>
<dbReference type="PRINTS" id="PR00070">
    <property type="entry name" value="DHFR"/>
</dbReference>
<dbReference type="InterPro" id="IPR024072">
    <property type="entry name" value="DHFR-like_dom_sf"/>
</dbReference>
<evidence type="ECO:0000256" key="6">
    <source>
        <dbReference type="ARBA" id="ARBA00023002"/>
    </source>
</evidence>
<evidence type="ECO:0000256" key="2">
    <source>
        <dbReference type="ARBA" id="ARBA00009539"/>
    </source>
</evidence>
<dbReference type="EC" id="1.5.1.3" evidence="3 8"/>
<dbReference type="GO" id="GO:0006730">
    <property type="term" value="P:one-carbon metabolic process"/>
    <property type="evidence" value="ECO:0007669"/>
    <property type="project" value="UniProtKB-KW"/>
</dbReference>
<evidence type="ECO:0000256" key="4">
    <source>
        <dbReference type="ARBA" id="ARBA00022563"/>
    </source>
</evidence>
<dbReference type="GO" id="GO:0046654">
    <property type="term" value="P:tetrahydrofolate biosynthetic process"/>
    <property type="evidence" value="ECO:0007669"/>
    <property type="project" value="UniProtKB-UniPathway"/>
</dbReference>
<sequence length="184" mass="20209">MSRHQNCRPNVTKGGELVTKPHIDIVVARAKNGVIGHANDIPWKVEGEQRLFKEITQGGTVIMGRKTHESIGRPLPGRLNIVITRQDLTFDGCSVCASLDEAIAIAVDEGRPIYVIGGGAIYEHALPLADGVYISTLDVDIDGDVFFPTFPDESFELQSERYVESNINYTHQYFVRKTGHGSSG</sequence>
<dbReference type="PIRSF" id="PIRSF000194">
    <property type="entry name" value="DHFR"/>
    <property type="match status" value="1"/>
</dbReference>